<reference evidence="1" key="2">
    <citation type="journal article" date="2015" name="Data Brief">
        <title>Shoot transcriptome of the giant reed, Arundo donax.</title>
        <authorList>
            <person name="Barrero R.A."/>
            <person name="Guerrero F.D."/>
            <person name="Moolhuijzen P."/>
            <person name="Goolsby J.A."/>
            <person name="Tidwell J."/>
            <person name="Bellgard S.E."/>
            <person name="Bellgard M.I."/>
        </authorList>
    </citation>
    <scope>NUCLEOTIDE SEQUENCE</scope>
    <source>
        <tissue evidence="1">Shoot tissue taken approximately 20 cm above the soil surface</tissue>
    </source>
</reference>
<organism evidence="1">
    <name type="scientific">Arundo donax</name>
    <name type="common">Giant reed</name>
    <name type="synonym">Donax arundinaceus</name>
    <dbReference type="NCBI Taxonomy" id="35708"/>
    <lineage>
        <taxon>Eukaryota</taxon>
        <taxon>Viridiplantae</taxon>
        <taxon>Streptophyta</taxon>
        <taxon>Embryophyta</taxon>
        <taxon>Tracheophyta</taxon>
        <taxon>Spermatophyta</taxon>
        <taxon>Magnoliopsida</taxon>
        <taxon>Liliopsida</taxon>
        <taxon>Poales</taxon>
        <taxon>Poaceae</taxon>
        <taxon>PACMAD clade</taxon>
        <taxon>Arundinoideae</taxon>
        <taxon>Arundineae</taxon>
        <taxon>Arundo</taxon>
    </lineage>
</organism>
<accession>A0A0A9FKT1</accession>
<sequence>MIKQNESCILGILNCGGTISTTNLSCSHRIFEEINYSITNIFYSYALKILTTN</sequence>
<evidence type="ECO:0000313" key="1">
    <source>
        <dbReference type="EMBL" id="JAE12952.1"/>
    </source>
</evidence>
<protein>
    <submittedName>
        <fullName evidence="1">Uncharacterized protein</fullName>
    </submittedName>
</protein>
<reference evidence="1" key="1">
    <citation type="submission" date="2014-09" db="EMBL/GenBank/DDBJ databases">
        <authorList>
            <person name="Magalhaes I.L.F."/>
            <person name="Oliveira U."/>
            <person name="Santos F.R."/>
            <person name="Vidigal T.H.D.A."/>
            <person name="Brescovit A.D."/>
            <person name="Santos A.J."/>
        </authorList>
    </citation>
    <scope>NUCLEOTIDE SEQUENCE</scope>
    <source>
        <tissue evidence="1">Shoot tissue taken approximately 20 cm above the soil surface</tissue>
    </source>
</reference>
<dbReference type="AlphaFoldDB" id="A0A0A9FKT1"/>
<name>A0A0A9FKT1_ARUDO</name>
<dbReference type="EMBL" id="GBRH01184944">
    <property type="protein sequence ID" value="JAE12952.1"/>
    <property type="molecule type" value="Transcribed_RNA"/>
</dbReference>
<proteinExistence type="predicted"/>